<evidence type="ECO:0000256" key="4">
    <source>
        <dbReference type="ARBA" id="ARBA00022801"/>
    </source>
</evidence>
<keyword evidence="11" id="KW-1185">Reference proteome</keyword>
<dbReference type="Gene3D" id="3.20.20.80">
    <property type="entry name" value="Glycosidases"/>
    <property type="match status" value="1"/>
</dbReference>
<evidence type="ECO:0000256" key="7">
    <source>
        <dbReference type="RuleBase" id="RU003690"/>
    </source>
</evidence>
<dbReference type="FunFam" id="3.20.20.80:FF:000020">
    <property type="entry name" value="Beta-glucosidase 12"/>
    <property type="match status" value="1"/>
</dbReference>
<protein>
    <recommendedName>
        <fullName evidence="3">beta-glucosidase</fullName>
        <ecNumber evidence="3">3.2.1.21</ecNumber>
    </recommendedName>
</protein>
<proteinExistence type="inferred from homology"/>
<comment type="similarity">
    <text evidence="2 7">Belongs to the glycosyl hydrolase 1 family.</text>
</comment>
<dbReference type="PRINTS" id="PR00131">
    <property type="entry name" value="GLHYDRLASE1"/>
</dbReference>
<dbReference type="AlphaFoldDB" id="A0AAU9RTG6"/>
<comment type="catalytic activity">
    <reaction evidence="1">
        <text>Hydrolysis of terminal, non-reducing beta-D-glucosyl residues with release of beta-D-glucose.</text>
        <dbReference type="EC" id="3.2.1.21"/>
    </reaction>
</comment>
<dbReference type="SUPFAM" id="SSF51445">
    <property type="entry name" value="(Trans)glycosidases"/>
    <property type="match status" value="1"/>
</dbReference>
<name>A0AAU9RTG6_THLAR</name>
<dbReference type="InterPro" id="IPR017853">
    <property type="entry name" value="GH"/>
</dbReference>
<reference evidence="10 11" key="1">
    <citation type="submission" date="2022-03" db="EMBL/GenBank/DDBJ databases">
        <authorList>
            <person name="Nunn A."/>
            <person name="Chopra R."/>
            <person name="Nunn A."/>
            <person name="Contreras Garrido A."/>
        </authorList>
    </citation>
    <scope>NUCLEOTIDE SEQUENCE [LARGE SCALE GENOMIC DNA]</scope>
</reference>
<feature type="active site" description="Nucleophile" evidence="6">
    <location>
        <position position="427"/>
    </location>
</feature>
<keyword evidence="9" id="KW-0732">Signal</keyword>
<dbReference type="Proteomes" id="UP000836841">
    <property type="component" value="Unassembled WGS sequence"/>
</dbReference>
<dbReference type="GO" id="GO:0047782">
    <property type="term" value="F:coniferin beta-glucosidase activity"/>
    <property type="evidence" value="ECO:0007669"/>
    <property type="project" value="UniProtKB-ARBA"/>
</dbReference>
<evidence type="ECO:0000256" key="6">
    <source>
        <dbReference type="PROSITE-ProRule" id="PRU10055"/>
    </source>
</evidence>
<dbReference type="InterPro" id="IPR001360">
    <property type="entry name" value="Glyco_hydro_1"/>
</dbReference>
<dbReference type="GO" id="GO:0005975">
    <property type="term" value="P:carbohydrate metabolic process"/>
    <property type="evidence" value="ECO:0007669"/>
    <property type="project" value="InterPro"/>
</dbReference>
<keyword evidence="4 8" id="KW-0378">Hydrolase</keyword>
<dbReference type="EMBL" id="CAJVSB020000301">
    <property type="protein sequence ID" value="CAH2049648.1"/>
    <property type="molecule type" value="Genomic_DNA"/>
</dbReference>
<keyword evidence="5 8" id="KW-0326">Glycosidase</keyword>
<dbReference type="InterPro" id="IPR018120">
    <property type="entry name" value="Glyco_hydro_1_AS"/>
</dbReference>
<evidence type="ECO:0000256" key="3">
    <source>
        <dbReference type="ARBA" id="ARBA00012744"/>
    </source>
</evidence>
<dbReference type="PROSITE" id="PS00572">
    <property type="entry name" value="GLYCOSYL_HYDROL_F1_1"/>
    <property type="match status" value="1"/>
</dbReference>
<feature type="chain" id="PRO_5043493864" description="beta-glucosidase" evidence="9">
    <location>
        <begin position="34"/>
        <end position="531"/>
    </location>
</feature>
<dbReference type="PANTHER" id="PTHR10353:SF318">
    <property type="entry name" value="BETA-GLUCOSIDASE 31-RELATED"/>
    <property type="match status" value="1"/>
</dbReference>
<dbReference type="InterPro" id="IPR033132">
    <property type="entry name" value="GH_1_N_CS"/>
</dbReference>
<dbReference type="Pfam" id="PF00232">
    <property type="entry name" value="Glyco_hydro_1"/>
    <property type="match status" value="1"/>
</dbReference>
<gene>
    <name evidence="10" type="ORF">TAV2_LOCUS8322</name>
</gene>
<feature type="signal peptide" evidence="9">
    <location>
        <begin position="1"/>
        <end position="33"/>
    </location>
</feature>
<evidence type="ECO:0000256" key="2">
    <source>
        <dbReference type="ARBA" id="ARBA00010838"/>
    </source>
</evidence>
<dbReference type="PANTHER" id="PTHR10353">
    <property type="entry name" value="GLYCOSYL HYDROLASE"/>
    <property type="match status" value="1"/>
</dbReference>
<accession>A0AAU9RTG6</accession>
<evidence type="ECO:0000256" key="9">
    <source>
        <dbReference type="SAM" id="SignalP"/>
    </source>
</evidence>
<evidence type="ECO:0000256" key="8">
    <source>
        <dbReference type="RuleBase" id="RU004468"/>
    </source>
</evidence>
<evidence type="ECO:0000256" key="1">
    <source>
        <dbReference type="ARBA" id="ARBA00000448"/>
    </source>
</evidence>
<dbReference type="PROSITE" id="PS00653">
    <property type="entry name" value="GLYCOSYL_HYDROL_F1_2"/>
    <property type="match status" value="1"/>
</dbReference>
<evidence type="ECO:0000313" key="11">
    <source>
        <dbReference type="Proteomes" id="UP000836841"/>
    </source>
</evidence>
<evidence type="ECO:0000256" key="5">
    <source>
        <dbReference type="ARBA" id="ARBA00023295"/>
    </source>
</evidence>
<organism evidence="10 11">
    <name type="scientific">Thlaspi arvense</name>
    <name type="common">Field penny-cress</name>
    <dbReference type="NCBI Taxonomy" id="13288"/>
    <lineage>
        <taxon>Eukaryota</taxon>
        <taxon>Viridiplantae</taxon>
        <taxon>Streptophyta</taxon>
        <taxon>Embryophyta</taxon>
        <taxon>Tracheophyta</taxon>
        <taxon>Spermatophyta</taxon>
        <taxon>Magnoliopsida</taxon>
        <taxon>eudicotyledons</taxon>
        <taxon>Gunneridae</taxon>
        <taxon>Pentapetalae</taxon>
        <taxon>rosids</taxon>
        <taxon>malvids</taxon>
        <taxon>Brassicales</taxon>
        <taxon>Brassicaceae</taxon>
        <taxon>Thlaspideae</taxon>
        <taxon>Thlaspi</taxon>
    </lineage>
</organism>
<sequence>MKLKWVGMASRRLLALSLFVLVNALATTQLAHAAKPHSISYYNRTSFPSDFLFGTASAAYQYEGAAFEYGKGPSIWDNFTHQWPNSSSNLTFAEKTNGENGDVATDFYHRYKGDTQIMKFMGMNAFRFSISWSRIIPTGKLKDGVNPKGILFYKSLINDIIAKGMVPMATLFHWDLPQGLEDAYGGFLSSKVVADFADFADLCYKHFGDRVKYWITLNEPWTFCWQGYDIGTLAPGRCSAWMNRNCTGGNSGTEPYIVGHNMLLSHAAAVKVYRDRYQKYQKGKIGITLVSHWFIPYHNTTADSDAARRAIDFMLGWFMTPIHYGHYPKIMQKNVGSRLPSFTAAETVMVNGLNYYTSNYAADVSYVNPVNLSFSTDNRANLTTHRDGVSIGIPEGVNDFYVYPQGLTDLLLYIMTKYQNPTVYITENGMGQVDIHEVEKGVNDPQRAVFYADHLKAVETAMNSLIFGTNPASHDRVGANVKGYIAWSFSDNFEWSSGYNPRFGIVYIDYKKNLTRHLKRSAYWFKKFLLA</sequence>
<comment type="caution">
    <text evidence="10">The sequence shown here is derived from an EMBL/GenBank/DDBJ whole genome shotgun (WGS) entry which is preliminary data.</text>
</comment>
<evidence type="ECO:0000313" key="10">
    <source>
        <dbReference type="EMBL" id="CAH2049648.1"/>
    </source>
</evidence>
<dbReference type="EC" id="3.2.1.21" evidence="3"/>